<name>A0A0F9TC51_9ZZZZ</name>
<evidence type="ECO:0000256" key="1">
    <source>
        <dbReference type="SAM" id="MobiDB-lite"/>
    </source>
</evidence>
<proteinExistence type="predicted"/>
<accession>A0A0F9TC51</accession>
<organism evidence="2">
    <name type="scientific">marine sediment metagenome</name>
    <dbReference type="NCBI Taxonomy" id="412755"/>
    <lineage>
        <taxon>unclassified sequences</taxon>
        <taxon>metagenomes</taxon>
        <taxon>ecological metagenomes</taxon>
    </lineage>
</organism>
<sequence length="94" mass="9737">MANMNVTPAQVQMAASAGVQLLQVDDLAVPLVISKSGALGMLENLLGAIARGELIVSPNPELAANQPDPPDDGKKEPQGKGRGNLKPVKDDKVN</sequence>
<evidence type="ECO:0000313" key="2">
    <source>
        <dbReference type="EMBL" id="KKN76744.1"/>
    </source>
</evidence>
<comment type="caution">
    <text evidence="2">The sequence shown here is derived from an EMBL/GenBank/DDBJ whole genome shotgun (WGS) entry which is preliminary data.</text>
</comment>
<protein>
    <submittedName>
        <fullName evidence="2">Uncharacterized protein</fullName>
    </submittedName>
</protein>
<gene>
    <name evidence="2" type="ORF">LCGC14_0367150</name>
</gene>
<dbReference type="EMBL" id="LAZR01000290">
    <property type="protein sequence ID" value="KKN76744.1"/>
    <property type="molecule type" value="Genomic_DNA"/>
</dbReference>
<feature type="region of interest" description="Disordered" evidence="1">
    <location>
        <begin position="59"/>
        <end position="94"/>
    </location>
</feature>
<reference evidence="2" key="1">
    <citation type="journal article" date="2015" name="Nature">
        <title>Complex archaea that bridge the gap between prokaryotes and eukaryotes.</title>
        <authorList>
            <person name="Spang A."/>
            <person name="Saw J.H."/>
            <person name="Jorgensen S.L."/>
            <person name="Zaremba-Niedzwiedzka K."/>
            <person name="Martijn J."/>
            <person name="Lind A.E."/>
            <person name="van Eijk R."/>
            <person name="Schleper C."/>
            <person name="Guy L."/>
            <person name="Ettema T.J."/>
        </authorList>
    </citation>
    <scope>NUCLEOTIDE SEQUENCE</scope>
</reference>
<dbReference type="AlphaFoldDB" id="A0A0F9TC51"/>